<evidence type="ECO:0000256" key="1">
    <source>
        <dbReference type="ARBA" id="ARBA00004651"/>
    </source>
</evidence>
<evidence type="ECO:0000313" key="13">
    <source>
        <dbReference type="RefSeq" id="XP_031571548.1"/>
    </source>
</evidence>
<sequence>MFNSSSNGSDSLRGKENFIEYPWLLVWSSLYAFIAFASFTGNVLIITVFYKKRKLRTRTNYFVIGLAAADVLVGLVTIPLWVAYFNLLYNKTFEQAMTVKQIFSPMDIFSGMLSILHLMTISLERLYAIALPLRHRTSRTIYNIMILAIIWVSGGLVAASYFFLPQGIKWKGTFMIYSALGFFIPFSIICVAYLSIMVIVKKQTKSVTRSRAKIVKRESKTAITVFTLVLLFLITWLPFFSLNMVLFACQKCALSVTFNLVSFCKALHYMGSALNPVVYSARMPEFRRPIAMLLRQRRFSQSFSRRSSKRSFTGGHFSQGSRGDYELSDFSGIKDILTERA</sequence>
<dbReference type="InterPro" id="IPR017452">
    <property type="entry name" value="GPCR_Rhodpsn_7TM"/>
</dbReference>
<proteinExistence type="predicted"/>
<feature type="transmembrane region" description="Helical" evidence="10">
    <location>
        <begin position="221"/>
        <end position="248"/>
    </location>
</feature>
<dbReference type="SMART" id="SM01381">
    <property type="entry name" value="7TM_GPCR_Srsx"/>
    <property type="match status" value="1"/>
</dbReference>
<dbReference type="Proteomes" id="UP000515163">
    <property type="component" value="Unplaced"/>
</dbReference>
<evidence type="ECO:0000256" key="8">
    <source>
        <dbReference type="ARBA" id="ARBA00023180"/>
    </source>
</evidence>
<dbReference type="SUPFAM" id="SSF81321">
    <property type="entry name" value="Family A G protein-coupled receptor-like"/>
    <property type="match status" value="1"/>
</dbReference>
<keyword evidence="7" id="KW-0675">Receptor</keyword>
<dbReference type="RefSeq" id="XP_031571548.1">
    <property type="nucleotide sequence ID" value="XM_031715688.1"/>
</dbReference>
<dbReference type="FunCoup" id="A0A6P8J037">
    <property type="interactions" value="564"/>
</dbReference>
<protein>
    <submittedName>
        <fullName evidence="13">D(2) dopamine receptor A-like</fullName>
    </submittedName>
</protein>
<dbReference type="InParanoid" id="A0A6P8J037"/>
<keyword evidence="4 10" id="KW-1133">Transmembrane helix</keyword>
<evidence type="ECO:0000256" key="9">
    <source>
        <dbReference type="ARBA" id="ARBA00023224"/>
    </source>
</evidence>
<accession>A0A6P8J037</accession>
<organism evidence="12 13">
    <name type="scientific">Actinia tenebrosa</name>
    <name type="common">Australian red waratah sea anemone</name>
    <dbReference type="NCBI Taxonomy" id="6105"/>
    <lineage>
        <taxon>Eukaryota</taxon>
        <taxon>Metazoa</taxon>
        <taxon>Cnidaria</taxon>
        <taxon>Anthozoa</taxon>
        <taxon>Hexacorallia</taxon>
        <taxon>Actiniaria</taxon>
        <taxon>Actiniidae</taxon>
        <taxon>Actinia</taxon>
    </lineage>
</organism>
<evidence type="ECO:0000256" key="4">
    <source>
        <dbReference type="ARBA" id="ARBA00022989"/>
    </source>
</evidence>
<keyword evidence="5" id="KW-0297">G-protein coupled receptor</keyword>
<feature type="transmembrane region" description="Helical" evidence="10">
    <location>
        <begin position="176"/>
        <end position="200"/>
    </location>
</feature>
<dbReference type="PANTHER" id="PTHR24246">
    <property type="entry name" value="OLFACTORY RECEPTOR AND ADENOSINE RECEPTOR"/>
    <property type="match status" value="1"/>
</dbReference>
<dbReference type="GeneID" id="116305722"/>
<dbReference type="PROSITE" id="PS50262">
    <property type="entry name" value="G_PROTEIN_RECEP_F1_2"/>
    <property type="match status" value="1"/>
</dbReference>
<dbReference type="GO" id="GO:0004930">
    <property type="term" value="F:G protein-coupled receptor activity"/>
    <property type="evidence" value="ECO:0007669"/>
    <property type="project" value="UniProtKB-KW"/>
</dbReference>
<dbReference type="GO" id="GO:0005886">
    <property type="term" value="C:plasma membrane"/>
    <property type="evidence" value="ECO:0007669"/>
    <property type="project" value="UniProtKB-SubCell"/>
</dbReference>
<gene>
    <name evidence="13" type="primary">LOC116305722</name>
</gene>
<dbReference type="PRINTS" id="PR00237">
    <property type="entry name" value="GPCRRHODOPSN"/>
</dbReference>
<dbReference type="KEGG" id="aten:116305722"/>
<dbReference type="Pfam" id="PF00001">
    <property type="entry name" value="7tm_1"/>
    <property type="match status" value="1"/>
</dbReference>
<keyword evidence="8" id="KW-0325">Glycoprotein</keyword>
<comment type="subcellular location">
    <subcellularLocation>
        <location evidence="1">Cell membrane</location>
        <topology evidence="1">Multi-pass membrane protein</topology>
    </subcellularLocation>
</comment>
<reference evidence="13" key="1">
    <citation type="submission" date="2025-08" db="UniProtKB">
        <authorList>
            <consortium name="RefSeq"/>
        </authorList>
    </citation>
    <scope>IDENTIFICATION</scope>
    <source>
        <tissue evidence="13">Tentacle</tissue>
    </source>
</reference>
<dbReference type="AlphaFoldDB" id="A0A6P8J037"/>
<evidence type="ECO:0000256" key="7">
    <source>
        <dbReference type="ARBA" id="ARBA00023170"/>
    </source>
</evidence>
<feature type="transmembrane region" description="Helical" evidence="10">
    <location>
        <begin position="30"/>
        <end position="50"/>
    </location>
</feature>
<feature type="transmembrane region" description="Helical" evidence="10">
    <location>
        <begin position="62"/>
        <end position="88"/>
    </location>
</feature>
<dbReference type="OrthoDB" id="9445642at2759"/>
<evidence type="ECO:0000256" key="5">
    <source>
        <dbReference type="ARBA" id="ARBA00023040"/>
    </source>
</evidence>
<feature type="transmembrane region" description="Helical" evidence="10">
    <location>
        <begin position="140"/>
        <end position="164"/>
    </location>
</feature>
<dbReference type="InterPro" id="IPR000276">
    <property type="entry name" value="GPCR_Rhodpsn"/>
</dbReference>
<keyword evidence="3 10" id="KW-0812">Transmembrane</keyword>
<dbReference type="PANTHER" id="PTHR24246:SF27">
    <property type="entry name" value="ADENOSINE RECEPTOR, ISOFORM A"/>
    <property type="match status" value="1"/>
</dbReference>
<evidence type="ECO:0000256" key="3">
    <source>
        <dbReference type="ARBA" id="ARBA00022692"/>
    </source>
</evidence>
<keyword evidence="6 10" id="KW-0472">Membrane</keyword>
<name>A0A6P8J037_ACTTE</name>
<dbReference type="Gene3D" id="1.20.1070.10">
    <property type="entry name" value="Rhodopsin 7-helix transmembrane proteins"/>
    <property type="match status" value="1"/>
</dbReference>
<keyword evidence="9" id="KW-0807">Transducer</keyword>
<evidence type="ECO:0000259" key="11">
    <source>
        <dbReference type="PROSITE" id="PS50262"/>
    </source>
</evidence>
<evidence type="ECO:0000256" key="10">
    <source>
        <dbReference type="SAM" id="Phobius"/>
    </source>
</evidence>
<feature type="transmembrane region" description="Helical" evidence="10">
    <location>
        <begin position="108"/>
        <end position="128"/>
    </location>
</feature>
<keyword evidence="12" id="KW-1185">Reference proteome</keyword>
<feature type="domain" description="G-protein coupled receptors family 1 profile" evidence="11">
    <location>
        <begin position="41"/>
        <end position="279"/>
    </location>
</feature>
<evidence type="ECO:0000256" key="6">
    <source>
        <dbReference type="ARBA" id="ARBA00023136"/>
    </source>
</evidence>
<evidence type="ECO:0000256" key="2">
    <source>
        <dbReference type="ARBA" id="ARBA00022475"/>
    </source>
</evidence>
<keyword evidence="2" id="KW-1003">Cell membrane</keyword>
<evidence type="ECO:0000313" key="12">
    <source>
        <dbReference type="Proteomes" id="UP000515163"/>
    </source>
</evidence>